<evidence type="ECO:0000259" key="1">
    <source>
        <dbReference type="Pfam" id="PF07727"/>
    </source>
</evidence>
<dbReference type="Pfam" id="PF07727">
    <property type="entry name" value="RVT_2"/>
    <property type="match status" value="1"/>
</dbReference>
<gene>
    <name evidence="2" type="primary">AlNc14C65G4657</name>
    <name evidence="2" type="ORF">ALNC14_053520</name>
</gene>
<protein>
    <submittedName>
        <fullName evidence="2">Putative polyprotein</fullName>
    </submittedName>
</protein>
<reference evidence="2" key="1">
    <citation type="journal article" date="2011" name="PLoS Biol.">
        <title>Gene gain and loss during evolution of obligate parasitism in the white rust pathogen of Arabidopsis thaliana.</title>
        <authorList>
            <person name="Kemen E."/>
            <person name="Gardiner A."/>
            <person name="Schultz-Larsen T."/>
            <person name="Kemen A.C."/>
            <person name="Balmuth A.L."/>
            <person name="Robert-Seilaniantz A."/>
            <person name="Bailey K."/>
            <person name="Holub E."/>
            <person name="Studholme D.J."/>
            <person name="Maclean D."/>
            <person name="Jones J.D."/>
        </authorList>
    </citation>
    <scope>NUCLEOTIDE SEQUENCE</scope>
</reference>
<sequence>MNLIRVFLSVCCQEGFLVHQYDVDTAFLNGYLEEEVFIYPPRGVEGKQNQICKLNRSLYGLKQSAATWFKTISEVFTTMRSSQCRSESCIFVRQQRNSIIYITLYVDDMLVGAKTTEEIEDIHTKLSNRFKIKDLGNARFVLGIEVSYEREARKLKINQESSIRRMVERFNQEIAKSVTNPCLQGQFLSKMEEGDPRMTNRPYRSLIKSLLYISTGTRPD</sequence>
<dbReference type="EMBL" id="FR824110">
    <property type="protein sequence ID" value="CCA19209.1"/>
    <property type="molecule type" value="Genomic_DNA"/>
</dbReference>
<feature type="domain" description="Reverse transcriptase Ty1/copia-type" evidence="1">
    <location>
        <begin position="2"/>
        <end position="183"/>
    </location>
</feature>
<reference evidence="2" key="2">
    <citation type="submission" date="2011-02" db="EMBL/GenBank/DDBJ databases">
        <authorList>
            <person name="MacLean D."/>
        </authorList>
    </citation>
    <scope>NUCLEOTIDE SEQUENCE</scope>
</reference>
<dbReference type="InterPro" id="IPR043502">
    <property type="entry name" value="DNA/RNA_pol_sf"/>
</dbReference>
<dbReference type="SUPFAM" id="SSF56672">
    <property type="entry name" value="DNA/RNA polymerases"/>
    <property type="match status" value="1"/>
</dbReference>
<proteinExistence type="predicted"/>
<organism evidence="2">
    <name type="scientific">Albugo laibachii Nc14</name>
    <dbReference type="NCBI Taxonomy" id="890382"/>
    <lineage>
        <taxon>Eukaryota</taxon>
        <taxon>Sar</taxon>
        <taxon>Stramenopiles</taxon>
        <taxon>Oomycota</taxon>
        <taxon>Peronosporomycetes</taxon>
        <taxon>Albuginales</taxon>
        <taxon>Albuginaceae</taxon>
        <taxon>Albugo</taxon>
    </lineage>
</organism>
<dbReference type="AlphaFoldDB" id="F0WDD7"/>
<dbReference type="HOGENOM" id="CLU_001650_10_0_1"/>
<accession>F0WDD7</accession>
<name>F0WDD7_9STRA</name>
<evidence type="ECO:0000313" key="2">
    <source>
        <dbReference type="EMBL" id="CCA19209.1"/>
    </source>
</evidence>
<dbReference type="InterPro" id="IPR013103">
    <property type="entry name" value="RVT_2"/>
</dbReference>